<evidence type="ECO:0000256" key="1">
    <source>
        <dbReference type="SAM" id="MobiDB-lite"/>
    </source>
</evidence>
<feature type="region of interest" description="Disordered" evidence="1">
    <location>
        <begin position="43"/>
        <end position="63"/>
    </location>
</feature>
<dbReference type="AlphaFoldDB" id="A0A0K2VEZ4"/>
<accession>A0A0K2VEZ4</accession>
<evidence type="ECO:0000313" key="2">
    <source>
        <dbReference type="EMBL" id="CDW48461.1"/>
    </source>
</evidence>
<name>A0A0K2VEZ4_LEPSM</name>
<organism evidence="2">
    <name type="scientific">Lepeophtheirus salmonis</name>
    <name type="common">Salmon louse</name>
    <name type="synonym">Caligus salmonis</name>
    <dbReference type="NCBI Taxonomy" id="72036"/>
    <lineage>
        <taxon>Eukaryota</taxon>
        <taxon>Metazoa</taxon>
        <taxon>Ecdysozoa</taxon>
        <taxon>Arthropoda</taxon>
        <taxon>Crustacea</taxon>
        <taxon>Multicrustacea</taxon>
        <taxon>Hexanauplia</taxon>
        <taxon>Copepoda</taxon>
        <taxon>Siphonostomatoida</taxon>
        <taxon>Caligidae</taxon>
        <taxon>Lepeophtheirus</taxon>
    </lineage>
</organism>
<reference evidence="2" key="1">
    <citation type="submission" date="2014-05" db="EMBL/GenBank/DDBJ databases">
        <authorList>
            <person name="Chronopoulou M."/>
        </authorList>
    </citation>
    <scope>NUCLEOTIDE SEQUENCE</scope>
    <source>
        <tissue evidence="2">Whole organism</tissue>
    </source>
</reference>
<dbReference type="EMBL" id="HACA01031100">
    <property type="protein sequence ID" value="CDW48461.1"/>
    <property type="molecule type" value="Transcribed_RNA"/>
</dbReference>
<proteinExistence type="predicted"/>
<sequence length="63" mass="6901">MTGLLMIVVSTTSIVPIFRRHCCQEIFQDSDLNPLCLEYCKQNSGSSLGSPRLSVGRGTNQTP</sequence>
<protein>
    <submittedName>
        <fullName evidence="2">Uncharacterized protein</fullName>
    </submittedName>
</protein>